<evidence type="ECO:0000313" key="2">
    <source>
        <dbReference type="Proteomes" id="UP000692954"/>
    </source>
</evidence>
<comment type="caution">
    <text evidence="1">The sequence shown here is derived from an EMBL/GenBank/DDBJ whole genome shotgun (WGS) entry which is preliminary data.</text>
</comment>
<sequence length="210" mass="24925">MKLFSKQSYIILQQAIFIEFCQKIKFIILQESFINDKISNNETASIFLIDYQKSQQEFLNNLLKFEFCIDIIHQKIRKINLYQKIIDLNFLPKTEIIKVIITLNLLQLYNFNSIKKIFLSCLLVLRACKRLLKQFCKVQKMQFQVQKDYQVVKIITETVLNGIQLVLGNQQKIIILLNFLSFDNLKNPQFHIKATTSKQLIKKLNFNLRV</sequence>
<name>A0A8S1M3N9_9CILI</name>
<reference evidence="1" key="1">
    <citation type="submission" date="2021-01" db="EMBL/GenBank/DDBJ databases">
        <authorList>
            <consortium name="Genoscope - CEA"/>
            <person name="William W."/>
        </authorList>
    </citation>
    <scope>NUCLEOTIDE SEQUENCE</scope>
</reference>
<proteinExistence type="predicted"/>
<organism evidence="1 2">
    <name type="scientific">Paramecium sonneborni</name>
    <dbReference type="NCBI Taxonomy" id="65129"/>
    <lineage>
        <taxon>Eukaryota</taxon>
        <taxon>Sar</taxon>
        <taxon>Alveolata</taxon>
        <taxon>Ciliophora</taxon>
        <taxon>Intramacronucleata</taxon>
        <taxon>Oligohymenophorea</taxon>
        <taxon>Peniculida</taxon>
        <taxon>Parameciidae</taxon>
        <taxon>Paramecium</taxon>
    </lineage>
</organism>
<accession>A0A8S1M3N9</accession>
<gene>
    <name evidence="1" type="ORF">PSON_ATCC_30995.1.T0330255</name>
</gene>
<evidence type="ECO:0000313" key="1">
    <source>
        <dbReference type="EMBL" id="CAD8075488.1"/>
    </source>
</evidence>
<dbReference type="Proteomes" id="UP000692954">
    <property type="component" value="Unassembled WGS sequence"/>
</dbReference>
<keyword evidence="2" id="KW-1185">Reference proteome</keyword>
<protein>
    <submittedName>
        <fullName evidence="1">Uncharacterized protein</fullName>
    </submittedName>
</protein>
<dbReference type="AlphaFoldDB" id="A0A8S1M3N9"/>
<dbReference type="EMBL" id="CAJJDN010000033">
    <property type="protein sequence ID" value="CAD8075488.1"/>
    <property type="molecule type" value="Genomic_DNA"/>
</dbReference>